<evidence type="ECO:0000313" key="2">
    <source>
        <dbReference type="Proteomes" id="UP000076567"/>
    </source>
</evidence>
<name>A0A163QA39_9BACL</name>
<evidence type="ECO:0008006" key="3">
    <source>
        <dbReference type="Google" id="ProtNLM"/>
    </source>
</evidence>
<gene>
    <name evidence="1" type="ORF">AWM68_09025</name>
</gene>
<dbReference type="EMBL" id="LRFC01000034">
    <property type="protein sequence ID" value="KZE64795.1"/>
    <property type="molecule type" value="Genomic_DNA"/>
</dbReference>
<organism evidence="1 2">
    <name type="scientific">Fictibacillus phosphorivorans</name>
    <dbReference type="NCBI Taxonomy" id="1221500"/>
    <lineage>
        <taxon>Bacteria</taxon>
        <taxon>Bacillati</taxon>
        <taxon>Bacillota</taxon>
        <taxon>Bacilli</taxon>
        <taxon>Bacillales</taxon>
        <taxon>Fictibacillaceae</taxon>
        <taxon>Fictibacillus</taxon>
    </lineage>
</organism>
<keyword evidence="2" id="KW-1185">Reference proteome</keyword>
<dbReference type="Proteomes" id="UP000076567">
    <property type="component" value="Unassembled WGS sequence"/>
</dbReference>
<dbReference type="OrthoDB" id="2647637at2"/>
<sequence>MDANKKWLSIPKETRSLLKSNVYCSNCKDAVEIKNFTVEDDNLGIVLKGKCKQCGQDVARLIENE</sequence>
<reference evidence="2" key="1">
    <citation type="submission" date="2016-01" db="EMBL/GenBank/DDBJ databases">
        <title>Draft genome of Chromobacterium sp. F49.</title>
        <authorList>
            <person name="Hong K.W."/>
        </authorList>
    </citation>
    <scope>NUCLEOTIDE SEQUENCE [LARGE SCALE GENOMIC DNA]</scope>
    <source>
        <strain evidence="2">P7IIIA</strain>
    </source>
</reference>
<proteinExistence type="predicted"/>
<dbReference type="AlphaFoldDB" id="A0A163QA39"/>
<dbReference type="RefSeq" id="WP_066242916.1">
    <property type="nucleotide sequence ID" value="NZ_LRFC01000034.1"/>
</dbReference>
<evidence type="ECO:0000313" key="1">
    <source>
        <dbReference type="EMBL" id="KZE64795.1"/>
    </source>
</evidence>
<protein>
    <recommendedName>
        <fullName evidence="3">DUF5679 domain-containing protein</fullName>
    </recommendedName>
</protein>
<accession>A0A163QA39</accession>
<comment type="caution">
    <text evidence="1">The sequence shown here is derived from an EMBL/GenBank/DDBJ whole genome shotgun (WGS) entry which is preliminary data.</text>
</comment>